<sequence length="1139" mass="121819">MRPTIPNKVVTQTPILTTTIDPRGRSTPSREIPTTQDPQRISGTNVEQSTIQGRNPSSWQPQSTVTPTQEKTTTKEDVTPAQSLSQSTSGIPMTELPPVIINEATETSQTTATYSTQPGVRVDNETSSNNEASSVNEINGKELNFEGSQTTSNPRSSSDDTKIPDSTVKSSEVINTNSLPISFPETSTDVPNPVDEDFIITAHPESKSADSQESTTGSTNFENNTGLSQSVTLTPTDESDVKVEGTTETSQPVRAKTDPPILETTTRDIKTESSVTKENEPETNFEESVITTSPSPSIIESSTTTVTTKDSEDANEAITIVTTPSSSSSESSPNISNIPIKDTTAAVQPKSTSTDLSQSELTTISTEVINNNQLTQSSTDIPMVEDSSKVREIIVDTNPAISITTNPLKPENTTKESSNQSSVTAIDLIEPREEMASTHETDSLDFDSSTVVAPTKTDVAIDSSSQQQLSSESSTNTPNHARDEFTTTKSQESSSTNFLESQTSSVPSTDTPINDIVSEVGETAEVIRSRLGTTNSSKPDMAISGSSNETSPTTMDTTTEGRISQVTITPGSLPPDTDSSVTELPVNTEEVISSTQQPQPSSESSTNNLDHGEDNSLTTMLQDSTTPKFLKSEARSFPQSAFIPTELSLSSTNVPINETLLEAEGAANTRESIVTTTESSKPDPTTSRPNNEISSTTLNTVTEVPNAETTITPGASPLDTVHLMTAASVKTNEAVDSTLPPNLSFESSKNTNNLISQESGKSTQPELSSPSFLSTKATDYINGTNLSEVSEITSSHTTTAEVDGDAHRDQTEPSSVDEKTTESTNGDSIIFTTLPSSPLSSEAPVTITSHVAVGHSSSGTIKVPNEPVTDGQTQSSLFTSSSLPVSTTESSIYAFDQGTENISQLTSQEIDISRSPSTKEDERVGDTSTVQSPHGASTRLTMAELVPESDIDQTTLTPVVSSTRQDFITVTPSLPVPHTYARDDQFMSTSNRIQSQTSINSNPTPENVAQNRSFPSASEIKPMGTEAIQIPQRSSSSGNLTPEGLSSYLTTTVPDQSGIEGKSVNEIQPASMKSIFRIKDLSKNGRSINNSKKRESMQSKKLKREEIERKLQEILEMNDSDHKNDLLEPGVLLHNSITA</sequence>
<dbReference type="EMBL" id="CM056744">
    <property type="protein sequence ID" value="KAJ8664772.1"/>
    <property type="molecule type" value="Genomic_DNA"/>
</dbReference>
<name>A0ACC2N0Z2_9HYME</name>
<dbReference type="Proteomes" id="UP001239111">
    <property type="component" value="Chromosome 4"/>
</dbReference>
<evidence type="ECO:0000313" key="2">
    <source>
        <dbReference type="Proteomes" id="UP001239111"/>
    </source>
</evidence>
<proteinExistence type="predicted"/>
<gene>
    <name evidence="1" type="ORF">QAD02_006434</name>
</gene>
<keyword evidence="2" id="KW-1185">Reference proteome</keyword>
<accession>A0ACC2N0Z2</accession>
<comment type="caution">
    <text evidence="1">The sequence shown here is derived from an EMBL/GenBank/DDBJ whole genome shotgun (WGS) entry which is preliminary data.</text>
</comment>
<organism evidence="1 2">
    <name type="scientific">Eretmocerus hayati</name>
    <dbReference type="NCBI Taxonomy" id="131215"/>
    <lineage>
        <taxon>Eukaryota</taxon>
        <taxon>Metazoa</taxon>
        <taxon>Ecdysozoa</taxon>
        <taxon>Arthropoda</taxon>
        <taxon>Hexapoda</taxon>
        <taxon>Insecta</taxon>
        <taxon>Pterygota</taxon>
        <taxon>Neoptera</taxon>
        <taxon>Endopterygota</taxon>
        <taxon>Hymenoptera</taxon>
        <taxon>Apocrita</taxon>
        <taxon>Proctotrupomorpha</taxon>
        <taxon>Chalcidoidea</taxon>
        <taxon>Aphelinidae</taxon>
        <taxon>Aphelininae</taxon>
        <taxon>Eretmocerus</taxon>
    </lineage>
</organism>
<evidence type="ECO:0000313" key="1">
    <source>
        <dbReference type="EMBL" id="KAJ8664772.1"/>
    </source>
</evidence>
<reference evidence="1" key="1">
    <citation type="submission" date="2023-04" db="EMBL/GenBank/DDBJ databases">
        <title>A chromosome-level genome assembly of the parasitoid wasp Eretmocerus hayati.</title>
        <authorList>
            <person name="Zhong Y."/>
            <person name="Liu S."/>
            <person name="Liu Y."/>
        </authorList>
    </citation>
    <scope>NUCLEOTIDE SEQUENCE</scope>
    <source>
        <strain evidence="1">ZJU_SS_LIU_2023</strain>
    </source>
</reference>
<protein>
    <submittedName>
        <fullName evidence="1">Uncharacterized protein</fullName>
    </submittedName>
</protein>